<gene>
    <name evidence="12" type="ORF">ACFYQT_30780</name>
</gene>
<keyword evidence="5 12" id="KW-0067">ATP-binding</keyword>
<dbReference type="EMBL" id="JBIAJP010000011">
    <property type="protein sequence ID" value="MFF0007800.1"/>
    <property type="molecule type" value="Genomic_DNA"/>
</dbReference>
<evidence type="ECO:0000256" key="4">
    <source>
        <dbReference type="ARBA" id="ARBA00022741"/>
    </source>
</evidence>
<comment type="similarity">
    <text evidence="9">Belongs to the ABC transporter superfamily. Drug exporter-1 (DrugE1) (TC 3.A.1.105) family.</text>
</comment>
<dbReference type="PROSITE" id="PS50893">
    <property type="entry name" value="ABC_TRANSPORTER_2"/>
    <property type="match status" value="1"/>
</dbReference>
<evidence type="ECO:0000313" key="13">
    <source>
        <dbReference type="Proteomes" id="UP001601422"/>
    </source>
</evidence>
<dbReference type="InterPro" id="IPR027417">
    <property type="entry name" value="P-loop_NTPase"/>
</dbReference>
<dbReference type="InterPro" id="IPR025302">
    <property type="entry name" value="DrrA1/2-like_C"/>
</dbReference>
<evidence type="ECO:0000256" key="3">
    <source>
        <dbReference type="ARBA" id="ARBA00022475"/>
    </source>
</evidence>
<dbReference type="PROSITE" id="PS00211">
    <property type="entry name" value="ABC_TRANSPORTER_1"/>
    <property type="match status" value="1"/>
</dbReference>
<evidence type="ECO:0000256" key="1">
    <source>
        <dbReference type="ARBA" id="ARBA00004413"/>
    </source>
</evidence>
<protein>
    <submittedName>
        <fullName evidence="12">ATP-binding cassette domain-containing protein</fullName>
    </submittedName>
</protein>
<reference evidence="12 13" key="1">
    <citation type="submission" date="2024-10" db="EMBL/GenBank/DDBJ databases">
        <title>The Natural Products Discovery Center: Release of the First 8490 Sequenced Strains for Exploring Actinobacteria Biosynthetic Diversity.</title>
        <authorList>
            <person name="Kalkreuter E."/>
            <person name="Kautsar S.A."/>
            <person name="Yang D."/>
            <person name="Bader C.D."/>
            <person name="Teijaro C.N."/>
            <person name="Fluegel L."/>
            <person name="Davis C.M."/>
            <person name="Simpson J.R."/>
            <person name="Lauterbach L."/>
            <person name="Steele A.D."/>
            <person name="Gui C."/>
            <person name="Meng S."/>
            <person name="Li G."/>
            <person name="Viehrig K."/>
            <person name="Ye F."/>
            <person name="Su P."/>
            <person name="Kiefer A.F."/>
            <person name="Nichols A."/>
            <person name="Cepeda A.J."/>
            <person name="Yan W."/>
            <person name="Fan B."/>
            <person name="Jiang Y."/>
            <person name="Adhikari A."/>
            <person name="Zheng C.-J."/>
            <person name="Schuster L."/>
            <person name="Cowan T.M."/>
            <person name="Smanski M.J."/>
            <person name="Chevrette M.G."/>
            <person name="De Carvalho L.P.S."/>
            <person name="Shen B."/>
        </authorList>
    </citation>
    <scope>NUCLEOTIDE SEQUENCE [LARGE SCALE GENOMIC DNA]</scope>
    <source>
        <strain evidence="12 13">NPDC005497</strain>
    </source>
</reference>
<feature type="domain" description="ABC transporter" evidence="11">
    <location>
        <begin position="5"/>
        <end position="235"/>
    </location>
</feature>
<dbReference type="GO" id="GO:0005524">
    <property type="term" value="F:ATP binding"/>
    <property type="evidence" value="ECO:0007669"/>
    <property type="project" value="UniProtKB-KW"/>
</dbReference>
<dbReference type="PANTHER" id="PTHR42711:SF19">
    <property type="entry name" value="DOXORUBICIN RESISTANCE ATP-BINDING PROTEIN DRRA"/>
    <property type="match status" value="1"/>
</dbReference>
<keyword evidence="7" id="KW-0472">Membrane</keyword>
<evidence type="ECO:0000256" key="6">
    <source>
        <dbReference type="ARBA" id="ARBA00022967"/>
    </source>
</evidence>
<keyword evidence="2" id="KW-0813">Transport</keyword>
<dbReference type="Gene3D" id="3.40.50.300">
    <property type="entry name" value="P-loop containing nucleotide triphosphate hydrolases"/>
    <property type="match status" value="1"/>
</dbReference>
<dbReference type="RefSeq" id="WP_361950596.1">
    <property type="nucleotide sequence ID" value="NZ_JBEXVS010000050.1"/>
</dbReference>
<evidence type="ECO:0000256" key="10">
    <source>
        <dbReference type="SAM" id="MobiDB-lite"/>
    </source>
</evidence>
<dbReference type="InterPro" id="IPR017871">
    <property type="entry name" value="ABC_transporter-like_CS"/>
</dbReference>
<dbReference type="InterPro" id="IPR050763">
    <property type="entry name" value="ABC_transporter_ATP-binding"/>
</dbReference>
<dbReference type="SUPFAM" id="SSF52540">
    <property type="entry name" value="P-loop containing nucleoside triphosphate hydrolases"/>
    <property type="match status" value="1"/>
</dbReference>
<dbReference type="NCBIfam" id="TIGR01188">
    <property type="entry name" value="drrA"/>
    <property type="match status" value="1"/>
</dbReference>
<accession>A0ABW6N3R9</accession>
<dbReference type="SMART" id="SM00382">
    <property type="entry name" value="AAA"/>
    <property type="match status" value="1"/>
</dbReference>
<dbReference type="InterPro" id="IPR005894">
    <property type="entry name" value="DrrA"/>
</dbReference>
<sequence length="372" mass="38756">MTYAIEAEGLVKRFKETEALAGVDLAARKGTVLGLLGPNGAGKTTAVRIFATLLRPDRGRARVAGHDVVGEAGVVRSLVGLTGQYAAVDENLTGTENLLLIGRLLGLPRREAKARAGELLERFQLTHAAGRAAKTFSGGMRRRLDLAASLVGRPSILFLDEPTTGLDPHSRGELWDLLRGLVADGATALLTTQYLNEADVLADDIVVIDKGRVIAEGTPDQLKAQVGGQVLELRPIVGQDLARAHALVAGAAGPAARIEGETVTAPVKDPELMPAVVRALDREGIAVGELALRRSSLDEVFLSLTGHRAEPGQAEEDGGAAGHDGDGSDRDGTDRGDTEPGDTVRGDTDGDGSDGDGTVRDGDGLEKAVSRS</sequence>
<dbReference type="InterPro" id="IPR003593">
    <property type="entry name" value="AAA+_ATPase"/>
</dbReference>
<dbReference type="Pfam" id="PF00005">
    <property type="entry name" value="ABC_tran"/>
    <property type="match status" value="1"/>
</dbReference>
<feature type="compositionally biased region" description="Basic and acidic residues" evidence="10">
    <location>
        <begin position="357"/>
        <end position="372"/>
    </location>
</feature>
<evidence type="ECO:0000256" key="7">
    <source>
        <dbReference type="ARBA" id="ARBA00023136"/>
    </source>
</evidence>
<feature type="region of interest" description="Disordered" evidence="10">
    <location>
        <begin position="308"/>
        <end position="372"/>
    </location>
</feature>
<proteinExistence type="inferred from homology"/>
<evidence type="ECO:0000256" key="5">
    <source>
        <dbReference type="ARBA" id="ARBA00022840"/>
    </source>
</evidence>
<dbReference type="PANTHER" id="PTHR42711">
    <property type="entry name" value="ABC TRANSPORTER ATP-BINDING PROTEIN"/>
    <property type="match status" value="1"/>
</dbReference>
<evidence type="ECO:0000256" key="2">
    <source>
        <dbReference type="ARBA" id="ARBA00022448"/>
    </source>
</evidence>
<comment type="caution">
    <text evidence="12">The sequence shown here is derived from an EMBL/GenBank/DDBJ whole genome shotgun (WGS) entry which is preliminary data.</text>
</comment>
<dbReference type="InterPro" id="IPR003439">
    <property type="entry name" value="ABC_transporter-like_ATP-bd"/>
</dbReference>
<keyword evidence="3" id="KW-1003">Cell membrane</keyword>
<evidence type="ECO:0000256" key="9">
    <source>
        <dbReference type="ARBA" id="ARBA00049985"/>
    </source>
</evidence>
<comment type="subcellular location">
    <subcellularLocation>
        <location evidence="1">Cell membrane</location>
        <topology evidence="1">Peripheral membrane protein</topology>
        <orientation evidence="1">Cytoplasmic side</orientation>
    </subcellularLocation>
</comment>
<dbReference type="Proteomes" id="UP001601422">
    <property type="component" value="Unassembled WGS sequence"/>
</dbReference>
<evidence type="ECO:0000259" key="11">
    <source>
        <dbReference type="PROSITE" id="PS50893"/>
    </source>
</evidence>
<keyword evidence="6" id="KW-1278">Translocase</keyword>
<evidence type="ECO:0000313" key="12">
    <source>
        <dbReference type="EMBL" id="MFF0007800.1"/>
    </source>
</evidence>
<evidence type="ECO:0000256" key="8">
    <source>
        <dbReference type="ARBA" id="ARBA00023251"/>
    </source>
</evidence>
<keyword evidence="13" id="KW-1185">Reference proteome</keyword>
<keyword evidence="8" id="KW-0046">Antibiotic resistance</keyword>
<dbReference type="Pfam" id="PF13732">
    <property type="entry name" value="DrrA1-3_C"/>
    <property type="match status" value="1"/>
</dbReference>
<keyword evidence="4" id="KW-0547">Nucleotide-binding</keyword>
<feature type="compositionally biased region" description="Basic and acidic residues" evidence="10">
    <location>
        <begin position="323"/>
        <end position="348"/>
    </location>
</feature>
<name>A0ABW6N3R9_9ACTN</name>
<organism evidence="12 13">
    <name type="scientific">Streptomyces tibetensis</name>
    <dbReference type="NCBI Taxonomy" id="2382123"/>
    <lineage>
        <taxon>Bacteria</taxon>
        <taxon>Bacillati</taxon>
        <taxon>Actinomycetota</taxon>
        <taxon>Actinomycetes</taxon>
        <taxon>Kitasatosporales</taxon>
        <taxon>Streptomycetaceae</taxon>
        <taxon>Streptomyces</taxon>
    </lineage>
</organism>